<feature type="region of interest" description="Disordered" evidence="1">
    <location>
        <begin position="393"/>
        <end position="415"/>
    </location>
</feature>
<dbReference type="EMBL" id="LAVV01007560">
    <property type="protein sequence ID" value="KNZ55550.1"/>
    <property type="molecule type" value="Genomic_DNA"/>
</dbReference>
<organism evidence="3 4">
    <name type="scientific">Puccinia sorghi</name>
    <dbReference type="NCBI Taxonomy" id="27349"/>
    <lineage>
        <taxon>Eukaryota</taxon>
        <taxon>Fungi</taxon>
        <taxon>Dikarya</taxon>
        <taxon>Basidiomycota</taxon>
        <taxon>Pucciniomycotina</taxon>
        <taxon>Pucciniomycetes</taxon>
        <taxon>Pucciniales</taxon>
        <taxon>Pucciniaceae</taxon>
        <taxon>Puccinia</taxon>
    </lineage>
</organism>
<evidence type="ECO:0000313" key="3">
    <source>
        <dbReference type="EMBL" id="KNZ55550.1"/>
    </source>
</evidence>
<dbReference type="CDD" id="cd09083">
    <property type="entry name" value="EEP-1"/>
    <property type="match status" value="1"/>
</dbReference>
<dbReference type="Gene3D" id="3.60.10.10">
    <property type="entry name" value="Endonuclease/exonuclease/phosphatase"/>
    <property type="match status" value="2"/>
</dbReference>
<feature type="compositionally biased region" description="Basic and acidic residues" evidence="1">
    <location>
        <begin position="23"/>
        <end position="34"/>
    </location>
</feature>
<dbReference type="VEuPathDB" id="FungiDB:VP01_2652g1"/>
<keyword evidence="4" id="KW-1185">Reference proteome</keyword>
<dbReference type="InterPro" id="IPR005135">
    <property type="entry name" value="Endo/exonuclease/phosphatase"/>
</dbReference>
<evidence type="ECO:0000256" key="1">
    <source>
        <dbReference type="SAM" id="MobiDB-lite"/>
    </source>
</evidence>
<dbReference type="Pfam" id="PF03372">
    <property type="entry name" value="Exo_endo_phos"/>
    <property type="match status" value="1"/>
</dbReference>
<dbReference type="OrthoDB" id="276515at2759"/>
<dbReference type="Proteomes" id="UP000037035">
    <property type="component" value="Unassembled WGS sequence"/>
</dbReference>
<accession>A0A0L6V5Z8</accession>
<dbReference type="InterPro" id="IPR036691">
    <property type="entry name" value="Endo/exonu/phosph_ase_sf"/>
</dbReference>
<dbReference type="AlphaFoldDB" id="A0A0L6V5Z8"/>
<feature type="region of interest" description="Disordered" evidence="1">
    <location>
        <begin position="1"/>
        <end position="34"/>
    </location>
</feature>
<reference evidence="3 4" key="1">
    <citation type="submission" date="2015-08" db="EMBL/GenBank/DDBJ databases">
        <title>Next Generation Sequencing and Analysis of the Genome of Puccinia sorghi L Schw, the Causal Agent of Maize Common Rust.</title>
        <authorList>
            <person name="Rochi L."/>
            <person name="Burguener G."/>
            <person name="Darino M."/>
            <person name="Turjanski A."/>
            <person name="Kreff E."/>
            <person name="Dieguez M.J."/>
            <person name="Sacco F."/>
        </authorList>
    </citation>
    <scope>NUCLEOTIDE SEQUENCE [LARGE SCALE GENOMIC DNA]</scope>
    <source>
        <strain evidence="3 4">RO10H11247</strain>
    </source>
</reference>
<evidence type="ECO:0000259" key="2">
    <source>
        <dbReference type="Pfam" id="PF03372"/>
    </source>
</evidence>
<comment type="caution">
    <text evidence="3">The sequence shown here is derived from an EMBL/GenBank/DDBJ whole genome shotgun (WGS) entry which is preliminary data.</text>
</comment>
<sequence>MARLYTRHCQSRGKQSNPGKRQVQTERHMSRDRRSCWHMQKDEEIELEDCDSRFGLGGLGECERSGGSEWRAVPRKCCRSVSVRQRKKNKSSTDCGRTIGVFPFTMVHQIADKLIKIATFNIRYSPFNPTSYASGSQGHLTGNDEAPWTSRLPYIIDQIKWESPDIIGFQEALQHQYHDLKDQPVLQSDYTSIGVGRDDGITRGEYVPLFWKTDKFKALSVEHFWLSEQSHAPGSIGWDAVRNIPLELTIHGVWQSCFISPNCFSFKGQTRMVTMVHLQSITLSDMGRANDSSFFVMNTHFDDRGLEARTESAKLILKRSNKIIAETGRPVLLMGDFNAPSHEAAYQILTGKISRLAALAQPAEQPSNNFAAGVERTTTETHTCIEGGHAQARTSDHQQIPNHSSSPESTTQHFKDCGTEVERPYGPFQATFTGFHNNPKDAQVIDFIMIMPTTPNPWQVIKYGVIPNQFQHEPLASDHRMVCAVIQFA</sequence>
<dbReference type="STRING" id="27349.A0A0L6V5Z8"/>
<dbReference type="PANTHER" id="PTHR12121:SF36">
    <property type="entry name" value="ENDONUCLEASE_EXONUCLEASE_PHOSPHATASE DOMAIN-CONTAINING PROTEIN"/>
    <property type="match status" value="1"/>
</dbReference>
<feature type="compositionally biased region" description="Basic residues" evidence="1">
    <location>
        <begin position="1"/>
        <end position="11"/>
    </location>
</feature>
<gene>
    <name evidence="3" type="ORF">VP01_2652g1</name>
</gene>
<dbReference type="SUPFAM" id="SSF56219">
    <property type="entry name" value="DNase I-like"/>
    <property type="match status" value="1"/>
</dbReference>
<name>A0A0L6V5Z8_9BASI</name>
<feature type="compositionally biased region" description="Polar residues" evidence="1">
    <location>
        <begin position="397"/>
        <end position="412"/>
    </location>
</feature>
<dbReference type="InterPro" id="IPR050410">
    <property type="entry name" value="CCR4/nocturin_mRNA_transcr"/>
</dbReference>
<protein>
    <recommendedName>
        <fullName evidence="2">Endonuclease/exonuclease/phosphatase domain-containing protein</fullName>
    </recommendedName>
</protein>
<dbReference type="PANTHER" id="PTHR12121">
    <property type="entry name" value="CARBON CATABOLITE REPRESSOR PROTEIN 4"/>
    <property type="match status" value="1"/>
</dbReference>
<dbReference type="GO" id="GO:0000175">
    <property type="term" value="F:3'-5'-RNA exonuclease activity"/>
    <property type="evidence" value="ECO:0007669"/>
    <property type="project" value="TreeGrafter"/>
</dbReference>
<proteinExistence type="predicted"/>
<feature type="domain" description="Endonuclease/exonuclease/phosphatase" evidence="2">
    <location>
        <begin position="118"/>
        <end position="381"/>
    </location>
</feature>
<evidence type="ECO:0000313" key="4">
    <source>
        <dbReference type="Proteomes" id="UP000037035"/>
    </source>
</evidence>